<dbReference type="InterPro" id="IPR058441">
    <property type="entry name" value="DUF8128"/>
</dbReference>
<evidence type="ECO:0000313" key="4">
    <source>
        <dbReference type="Proteomes" id="UP000229782"/>
    </source>
</evidence>
<comment type="caution">
    <text evidence="3">The sequence shown here is derived from an EMBL/GenBank/DDBJ whole genome shotgun (WGS) entry which is preliminary data.</text>
</comment>
<dbReference type="Pfam" id="PF26449">
    <property type="entry name" value="DUF8128"/>
    <property type="match status" value="1"/>
</dbReference>
<feature type="region of interest" description="Disordered" evidence="1">
    <location>
        <begin position="452"/>
        <end position="482"/>
    </location>
</feature>
<feature type="compositionally biased region" description="Basic and acidic residues" evidence="1">
    <location>
        <begin position="457"/>
        <end position="467"/>
    </location>
</feature>
<evidence type="ECO:0000313" key="3">
    <source>
        <dbReference type="EMBL" id="PIR03111.1"/>
    </source>
</evidence>
<feature type="domain" description="DUF8128" evidence="2">
    <location>
        <begin position="64"/>
        <end position="419"/>
    </location>
</feature>
<evidence type="ECO:0000259" key="2">
    <source>
        <dbReference type="Pfam" id="PF26449"/>
    </source>
</evidence>
<name>A0A2H0N2K9_9BACT</name>
<feature type="region of interest" description="Disordered" evidence="1">
    <location>
        <begin position="272"/>
        <end position="295"/>
    </location>
</feature>
<organism evidence="3 4">
    <name type="scientific">Candidatus Magasanikbacteria bacterium CG11_big_fil_rev_8_21_14_0_20_43_7</name>
    <dbReference type="NCBI Taxonomy" id="1974654"/>
    <lineage>
        <taxon>Bacteria</taxon>
        <taxon>Candidatus Magasanikiibacteriota</taxon>
    </lineage>
</organism>
<sequence length="482" mass="54522">MLDIFLSFFLTQSFFAVLSQVIALGGWIVLAYGLLFAGLALTGAYKAGKETSKWEWVLLAIDVPQMNVQTPKAVEQLFAHIFSIWEPSSIGTVFRRGYARQSYSFEIISIGGYIQFLIRVRTIYRDVVEAAVYAQYPQAEITEVEDYVGTIPDTYPNDTHNIWAAEYLLTKPSAYPIRMYKEFEHNISKDTVLKDPMGTLLESFTRIGPGEQVWFQMIIEPIAEKHWKEDAIKEIKNLIGEKTPSKKNFFDYIFDNPLTKELAHGTNEMLSQLTGSEGGVGSGESSDTGKDSPNNLLYLTPGQKKLVEAMEEKISKVGFNTKIRLVYSATHDIYTPSRAVNSFTGAMNQYNVPFSNTILPKYMTSVQYLFADQRKDYRRRVILSGYKKRDIDIGKKPFVFNTEELATVWHFPMSHVATPLLQKAQLKTAEPPIGLPVEYTRPQSEIDEDIASGVRDAAQRPRYKTDSGEVEYTNDSGGVRFG</sequence>
<dbReference type="AlphaFoldDB" id="A0A2H0N2K9"/>
<protein>
    <recommendedName>
        <fullName evidence="2">DUF8128 domain-containing protein</fullName>
    </recommendedName>
</protein>
<accession>A0A2H0N2K9</accession>
<dbReference type="EMBL" id="PCWM01000047">
    <property type="protein sequence ID" value="PIR03111.1"/>
    <property type="molecule type" value="Genomic_DNA"/>
</dbReference>
<gene>
    <name evidence="3" type="ORF">COV60_02065</name>
</gene>
<dbReference type="Proteomes" id="UP000229782">
    <property type="component" value="Unassembled WGS sequence"/>
</dbReference>
<evidence type="ECO:0000256" key="1">
    <source>
        <dbReference type="SAM" id="MobiDB-lite"/>
    </source>
</evidence>
<reference evidence="3 4" key="1">
    <citation type="submission" date="2017-09" db="EMBL/GenBank/DDBJ databases">
        <title>Depth-based differentiation of microbial function through sediment-hosted aquifers and enrichment of novel symbionts in the deep terrestrial subsurface.</title>
        <authorList>
            <person name="Probst A.J."/>
            <person name="Ladd B."/>
            <person name="Jarett J.K."/>
            <person name="Geller-Mcgrath D.E."/>
            <person name="Sieber C.M."/>
            <person name="Emerson J.B."/>
            <person name="Anantharaman K."/>
            <person name="Thomas B.C."/>
            <person name="Malmstrom R."/>
            <person name="Stieglmeier M."/>
            <person name="Klingl A."/>
            <person name="Woyke T."/>
            <person name="Ryan C.M."/>
            <person name="Banfield J.F."/>
        </authorList>
    </citation>
    <scope>NUCLEOTIDE SEQUENCE [LARGE SCALE GENOMIC DNA]</scope>
    <source>
        <strain evidence="3">CG11_big_fil_rev_8_21_14_0_20_43_7</strain>
    </source>
</reference>
<proteinExistence type="predicted"/>